<dbReference type="InterPro" id="IPR001667">
    <property type="entry name" value="DDH_dom"/>
</dbReference>
<evidence type="ECO:0000256" key="3">
    <source>
        <dbReference type="ARBA" id="ARBA00022801"/>
    </source>
</evidence>
<protein>
    <submittedName>
        <fullName evidence="6">Unnamed protein product</fullName>
    </submittedName>
</protein>
<evidence type="ECO:0000259" key="5">
    <source>
        <dbReference type="SMART" id="SM01131"/>
    </source>
</evidence>
<dbReference type="InterPro" id="IPR038222">
    <property type="entry name" value="DHHA2_dom_sf"/>
</dbReference>
<gene>
    <name evidence="6" type="ORF">Cboi02_000007500</name>
</gene>
<dbReference type="PANTHER" id="PTHR12112:SF39">
    <property type="entry name" value="EG:152A3.5 PROTEIN (FBGN0003116_PN PROTEIN)"/>
    <property type="match status" value="1"/>
</dbReference>
<dbReference type="Proteomes" id="UP001165120">
    <property type="component" value="Unassembled WGS sequence"/>
</dbReference>
<dbReference type="Gene3D" id="3.10.310.20">
    <property type="entry name" value="DHHA2 domain"/>
    <property type="match status" value="1"/>
</dbReference>
<organism evidence="6 7">
    <name type="scientific">Candida boidinii</name>
    <name type="common">Yeast</name>
    <dbReference type="NCBI Taxonomy" id="5477"/>
    <lineage>
        <taxon>Eukaryota</taxon>
        <taxon>Fungi</taxon>
        <taxon>Dikarya</taxon>
        <taxon>Ascomycota</taxon>
        <taxon>Saccharomycotina</taxon>
        <taxon>Pichiomycetes</taxon>
        <taxon>Pichiales</taxon>
        <taxon>Pichiaceae</taxon>
        <taxon>Ogataea</taxon>
        <taxon>Ogataea/Candida clade</taxon>
    </lineage>
</organism>
<evidence type="ECO:0000313" key="7">
    <source>
        <dbReference type="Proteomes" id="UP001165120"/>
    </source>
</evidence>
<dbReference type="GO" id="GO:0004309">
    <property type="term" value="F:exopolyphosphatase activity"/>
    <property type="evidence" value="ECO:0007669"/>
    <property type="project" value="TreeGrafter"/>
</dbReference>
<comment type="cofactor">
    <cofactor evidence="1">
        <name>Mn(2+)</name>
        <dbReference type="ChEBI" id="CHEBI:29035"/>
    </cofactor>
</comment>
<proteinExistence type="predicted"/>
<dbReference type="Pfam" id="PF02833">
    <property type="entry name" value="DHHA2"/>
    <property type="match status" value="1"/>
</dbReference>
<sequence length="423" mass="48039">MTSDFLKFSKQSLKNTSSSVKKLTLVSGNQSADLDSVVSSILYSYFHHLNTSRSAQDNSKKQDTSTEEIVIPLINIPSEDLCLRKDVEFVLKSVDIDFENLLFLNDLVKDTTNTNDTSLINKFPLIDLVLVDHNVPQGASLQYFIKKNNIKIKSIIDHHVDEKSFTDANPRIIKTVGSNTSLVLNYWNSVLNFKTCQGLSFYNDLQNCLFALSPILIDTACLSARVEKDDTEAFELIKSLNSKINTTEINKWYGLINDAKSDYEGLSVRDILRKDYKVFQYKSSSDSKTYKIGISSMSKPIGYLLTEFKDSQVLENLKQWQSENSLDFVTIMASYTDSNDKFKRDLAFFTDKSLSPSSSSDELVDKAIKFLNKDLDLVTTELLNDNSFKITNSNEFFKIYNQKNLKASRKLVAPLLKNFIESI</sequence>
<evidence type="ECO:0000256" key="2">
    <source>
        <dbReference type="ARBA" id="ARBA00022723"/>
    </source>
</evidence>
<dbReference type="InterPro" id="IPR038763">
    <property type="entry name" value="DHH_sf"/>
</dbReference>
<dbReference type="AlphaFoldDB" id="A0A9W6WD30"/>
<dbReference type="InterPro" id="IPR004097">
    <property type="entry name" value="DHHA2"/>
</dbReference>
<evidence type="ECO:0000313" key="6">
    <source>
        <dbReference type="EMBL" id="GME66615.1"/>
    </source>
</evidence>
<feature type="domain" description="DHHA2" evidence="5">
    <location>
        <begin position="253"/>
        <end position="420"/>
    </location>
</feature>
<dbReference type="SUPFAM" id="SSF64182">
    <property type="entry name" value="DHH phosphoesterases"/>
    <property type="match status" value="1"/>
</dbReference>
<keyword evidence="4" id="KW-0464">Manganese</keyword>
<dbReference type="GO" id="GO:0005737">
    <property type="term" value="C:cytoplasm"/>
    <property type="evidence" value="ECO:0007669"/>
    <property type="project" value="InterPro"/>
</dbReference>
<dbReference type="EMBL" id="BSXN01000012">
    <property type="protein sequence ID" value="GME66615.1"/>
    <property type="molecule type" value="Genomic_DNA"/>
</dbReference>
<dbReference type="Gene3D" id="3.90.1640.10">
    <property type="entry name" value="inorganic pyrophosphatase (n-terminal core)"/>
    <property type="match status" value="1"/>
</dbReference>
<keyword evidence="7" id="KW-1185">Reference proteome</keyword>
<comment type="caution">
    <text evidence="6">The sequence shown here is derived from an EMBL/GenBank/DDBJ whole genome shotgun (WGS) entry which is preliminary data.</text>
</comment>
<reference evidence="6" key="1">
    <citation type="submission" date="2023-04" db="EMBL/GenBank/DDBJ databases">
        <title>Candida boidinii NBRC 10035.</title>
        <authorList>
            <person name="Ichikawa N."/>
            <person name="Sato H."/>
            <person name="Tonouchi N."/>
        </authorList>
    </citation>
    <scope>NUCLEOTIDE SEQUENCE</scope>
    <source>
        <strain evidence="6">NBRC 10035</strain>
    </source>
</reference>
<evidence type="ECO:0000256" key="1">
    <source>
        <dbReference type="ARBA" id="ARBA00001936"/>
    </source>
</evidence>
<keyword evidence="2" id="KW-0479">Metal-binding</keyword>
<keyword evidence="3" id="KW-0378">Hydrolase</keyword>
<evidence type="ECO:0000256" key="4">
    <source>
        <dbReference type="ARBA" id="ARBA00023211"/>
    </source>
</evidence>
<dbReference type="Pfam" id="PF01368">
    <property type="entry name" value="DHH"/>
    <property type="match status" value="1"/>
</dbReference>
<dbReference type="SMART" id="SM01131">
    <property type="entry name" value="DHHA2"/>
    <property type="match status" value="1"/>
</dbReference>
<dbReference type="PANTHER" id="PTHR12112">
    <property type="entry name" value="BNIP - RELATED"/>
    <property type="match status" value="1"/>
</dbReference>
<accession>A0A9W6WD30</accession>
<name>A0A9W6WD30_CANBO</name>
<dbReference type="GO" id="GO:0046872">
    <property type="term" value="F:metal ion binding"/>
    <property type="evidence" value="ECO:0007669"/>
    <property type="project" value="UniProtKB-KW"/>
</dbReference>